<keyword evidence="5 7" id="KW-0472">Membrane</keyword>
<keyword evidence="4 7" id="KW-1133">Transmembrane helix</keyword>
<dbReference type="Gene3D" id="1.20.1070.10">
    <property type="entry name" value="Rhodopsin 7-helix transmembrane proteins"/>
    <property type="match status" value="3"/>
</dbReference>
<evidence type="ECO:0000256" key="5">
    <source>
        <dbReference type="ARBA" id="ARBA00023136"/>
    </source>
</evidence>
<accession>A0A3M6UWE8</accession>
<keyword evidence="6" id="KW-0675">Receptor</keyword>
<evidence type="ECO:0000256" key="3">
    <source>
        <dbReference type="ARBA" id="ARBA00022692"/>
    </source>
</evidence>
<feature type="transmembrane region" description="Helical" evidence="7">
    <location>
        <begin position="140"/>
        <end position="157"/>
    </location>
</feature>
<feature type="transmembrane region" description="Helical" evidence="7">
    <location>
        <begin position="825"/>
        <end position="845"/>
    </location>
</feature>
<name>A0A3M6UWE8_POCDA</name>
<sequence>MESKFVSNYSSKPENDLTRLETIVVINCVLNVPLMLVSIFGNILVLAAILKTSSTSSISSPSTVFLYSLALSDLLVGVVVQPVYIANAATGMTYLQTTMATLAFAASGVSLFTMTAIAVDRSLSLHYHMRYPQLMTTSRARYLMVTLWIIAVLLSFSHHLSDLTYFLVIALCIILCLMTCSACYIDIYRIVRQHQLQIQAQQQAVLNAEYNHTVKKSTKSAKNTFIYFITMVLCYLPMFITKAITSVFPDLWTNEWIFTETVVFMNSAINPFLYCWRLRELRVAVLKILHIWAKMVDETRTNTPNTSETLNIVNVALNVPLMFMAIIGNALVLVATLRTPSLRSASIILLCNLTLSDLLVGFLAQPLYIAREITRERSLRQIMETVAFSVCGASLSSITVISVDRLMALHFHMRYSYVMTLNRAICTSAALWLICVVLSLSTLWQMNIFHFTIVACIIVCLLICTICYMKIYRIVRRHQLQIAIQTKQVAKETSKNAEGHELNIVRSTKSAKNTFIYYMMMILCYTPLFISMFVSAFFRQYWRDEFSLAETVAFMNSSINPFLYCWRLRELRKAVVKTTKRMLRLQTDLETVEIIHCIFNAFLIPISITGNTLVLVAILRSPSLRSPSIILLCCLAVSDLFVGILVQPSFIVYHLTKSSNFYKAMTATSFVACGVSLWTMGAIAVDRCIALHYHLRYVQLVTTRRAIYLSITLWIVAFIFLFLTLLENHVFAVTVAVSTATCLLTCLACYVRIYFIVRRHQLQIMVQQRAVAGSINGNNHNMRESRNTATNTFIFYIVLIMCYTPLSVTWLVVAISPTYRWPMEWIVADTLLFMNSSINPFLYCWRLRELREAVVNMAKQISCKMAGKLERYFSSKNTSPEIIVIINCVLNAPQIFITIVGNTLVLVAVSRTPSIGSQSTIMLCSLAV</sequence>
<reference evidence="9 10" key="1">
    <citation type="journal article" date="2018" name="Sci. Rep.">
        <title>Comparative analysis of the Pocillopora damicornis genome highlights role of immune system in coral evolution.</title>
        <authorList>
            <person name="Cunning R."/>
            <person name="Bay R.A."/>
            <person name="Gillette P."/>
            <person name="Baker A.C."/>
            <person name="Traylor-Knowles N."/>
        </authorList>
    </citation>
    <scope>NUCLEOTIDE SEQUENCE [LARGE SCALE GENOMIC DNA]</scope>
    <source>
        <strain evidence="9">RSMAS</strain>
        <tissue evidence="9">Whole animal</tissue>
    </source>
</reference>
<dbReference type="SMART" id="SM01381">
    <property type="entry name" value="7TM_GPCR_Srsx"/>
    <property type="match status" value="1"/>
</dbReference>
<dbReference type="OrthoDB" id="5978374at2759"/>
<keyword evidence="3 6" id="KW-0812">Transmembrane</keyword>
<dbReference type="Proteomes" id="UP000275408">
    <property type="component" value="Unassembled WGS sequence"/>
</dbReference>
<dbReference type="Pfam" id="PF00001">
    <property type="entry name" value="7tm_1"/>
    <property type="match status" value="4"/>
</dbReference>
<dbReference type="EMBL" id="RCHS01000561">
    <property type="protein sequence ID" value="RMX57965.1"/>
    <property type="molecule type" value="Genomic_DNA"/>
</dbReference>
<feature type="transmembrane region" description="Helical" evidence="7">
    <location>
        <begin position="347"/>
        <end position="370"/>
    </location>
</feature>
<feature type="transmembrane region" description="Helical" evidence="7">
    <location>
        <begin position="448"/>
        <end position="469"/>
    </location>
</feature>
<feature type="transmembrane region" description="Helical" evidence="7">
    <location>
        <begin position="23"/>
        <end position="50"/>
    </location>
</feature>
<keyword evidence="10" id="KW-1185">Reference proteome</keyword>
<dbReference type="InterPro" id="IPR000276">
    <property type="entry name" value="GPCR_Rhodpsn"/>
</dbReference>
<comment type="caution">
    <text evidence="9">The sequence shown here is derived from an EMBL/GenBank/DDBJ whole genome shotgun (WGS) entry which is preliminary data.</text>
</comment>
<dbReference type="GO" id="GO:0004930">
    <property type="term" value="F:G protein-coupled receptor activity"/>
    <property type="evidence" value="ECO:0007669"/>
    <property type="project" value="UniProtKB-KW"/>
</dbReference>
<feature type="transmembrane region" description="Helical" evidence="7">
    <location>
        <begin position="424"/>
        <end position="442"/>
    </location>
</feature>
<evidence type="ECO:0000313" key="9">
    <source>
        <dbReference type="EMBL" id="RMX57965.1"/>
    </source>
</evidence>
<dbReference type="CDD" id="cd00637">
    <property type="entry name" value="7tm_classA_rhodopsin-like"/>
    <property type="match status" value="3"/>
</dbReference>
<dbReference type="AlphaFoldDB" id="A0A3M6UWE8"/>
<evidence type="ECO:0000256" key="1">
    <source>
        <dbReference type="ARBA" id="ARBA00004651"/>
    </source>
</evidence>
<dbReference type="PANTHER" id="PTHR22750">
    <property type="entry name" value="G-PROTEIN COUPLED RECEPTOR"/>
    <property type="match status" value="1"/>
</dbReference>
<dbReference type="PROSITE" id="PS50262">
    <property type="entry name" value="G_PROTEIN_RECEP_F1_2"/>
    <property type="match status" value="3"/>
</dbReference>
<evidence type="ECO:0000259" key="8">
    <source>
        <dbReference type="PROSITE" id="PS50262"/>
    </source>
</evidence>
<evidence type="ECO:0000256" key="2">
    <source>
        <dbReference type="ARBA" id="ARBA00022475"/>
    </source>
</evidence>
<feature type="transmembrane region" description="Helical" evidence="7">
    <location>
        <begin position="225"/>
        <end position="248"/>
    </location>
</feature>
<gene>
    <name evidence="9" type="ORF">pdam_00020010</name>
</gene>
<organism evidence="9 10">
    <name type="scientific">Pocillopora damicornis</name>
    <name type="common">Cauliflower coral</name>
    <name type="synonym">Millepora damicornis</name>
    <dbReference type="NCBI Taxonomy" id="46731"/>
    <lineage>
        <taxon>Eukaryota</taxon>
        <taxon>Metazoa</taxon>
        <taxon>Cnidaria</taxon>
        <taxon>Anthozoa</taxon>
        <taxon>Hexacorallia</taxon>
        <taxon>Scleractinia</taxon>
        <taxon>Astrocoeniina</taxon>
        <taxon>Pocilloporidae</taxon>
        <taxon>Pocillopora</taxon>
    </lineage>
</organism>
<keyword evidence="2" id="KW-1003">Cell membrane</keyword>
<feature type="transmembrane region" description="Helical" evidence="7">
    <location>
        <begin position="97"/>
        <end position="119"/>
    </location>
</feature>
<comment type="similarity">
    <text evidence="6">Belongs to the G-protein coupled receptor 1 family.</text>
</comment>
<dbReference type="PROSITE" id="PS00237">
    <property type="entry name" value="G_PROTEIN_RECEP_F1_1"/>
    <property type="match status" value="2"/>
</dbReference>
<protein>
    <recommendedName>
        <fullName evidence="8">G-protein coupled receptors family 1 profile domain-containing protein</fullName>
    </recommendedName>
</protein>
<dbReference type="SUPFAM" id="SSF81321">
    <property type="entry name" value="Family A G protein-coupled receptor-like"/>
    <property type="match status" value="3"/>
</dbReference>
<feature type="domain" description="G-protein coupled receptors family 1 profile" evidence="8">
    <location>
        <begin position="610"/>
        <end position="843"/>
    </location>
</feature>
<feature type="transmembrane region" description="Helical" evidence="7">
    <location>
        <begin position="598"/>
        <end position="618"/>
    </location>
</feature>
<feature type="transmembrane region" description="Helical" evidence="7">
    <location>
        <begin position="62"/>
        <end position="85"/>
    </location>
</feature>
<evidence type="ECO:0000313" key="10">
    <source>
        <dbReference type="Proteomes" id="UP000275408"/>
    </source>
</evidence>
<feature type="transmembrane region" description="Helical" evidence="7">
    <location>
        <begin position="163"/>
        <end position="185"/>
    </location>
</feature>
<keyword evidence="6" id="KW-0807">Transducer</keyword>
<feature type="domain" description="G-protein coupled receptors family 1 profile" evidence="8">
    <location>
        <begin position="328"/>
        <end position="564"/>
    </location>
</feature>
<keyword evidence="6" id="KW-0297">G-protein coupled receptor</keyword>
<evidence type="ECO:0000256" key="6">
    <source>
        <dbReference type="RuleBase" id="RU000688"/>
    </source>
</evidence>
<evidence type="ECO:0000256" key="7">
    <source>
        <dbReference type="SAM" id="Phobius"/>
    </source>
</evidence>
<dbReference type="PRINTS" id="PR00237">
    <property type="entry name" value="GPCRRHODOPSN"/>
</dbReference>
<proteinExistence type="inferred from homology"/>
<dbReference type="GO" id="GO:0005886">
    <property type="term" value="C:plasma membrane"/>
    <property type="evidence" value="ECO:0007669"/>
    <property type="project" value="UniProtKB-SubCell"/>
</dbReference>
<feature type="transmembrane region" description="Helical" evidence="7">
    <location>
        <begin position="515"/>
        <end position="538"/>
    </location>
</feature>
<feature type="domain" description="G-protein coupled receptors family 1 profile" evidence="8">
    <location>
        <begin position="41"/>
        <end position="274"/>
    </location>
</feature>
<dbReference type="InterPro" id="IPR017452">
    <property type="entry name" value="GPCR_Rhodpsn_7TM"/>
</dbReference>
<feature type="transmembrane region" description="Helical" evidence="7">
    <location>
        <begin position="731"/>
        <end position="755"/>
    </location>
</feature>
<feature type="transmembrane region" description="Helical" evidence="7">
    <location>
        <begin position="661"/>
        <end position="685"/>
    </location>
</feature>
<feature type="transmembrane region" description="Helical" evidence="7">
    <location>
        <begin position="312"/>
        <end position="335"/>
    </location>
</feature>
<evidence type="ECO:0000256" key="4">
    <source>
        <dbReference type="ARBA" id="ARBA00022989"/>
    </source>
</evidence>
<feature type="transmembrane region" description="Helical" evidence="7">
    <location>
        <begin position="793"/>
        <end position="813"/>
    </location>
</feature>
<feature type="transmembrane region" description="Helical" evidence="7">
    <location>
        <begin position="630"/>
        <end position="655"/>
    </location>
</feature>
<comment type="subcellular location">
    <subcellularLocation>
        <location evidence="1">Cell membrane</location>
        <topology evidence="1">Multi-pass membrane protein</topology>
    </subcellularLocation>
</comment>
<feature type="transmembrane region" description="Helical" evidence="7">
    <location>
        <begin position="706"/>
        <end position="725"/>
    </location>
</feature>